<comment type="subcellular location">
    <subcellularLocation>
        <location evidence="2">Chromosome</location>
    </subcellularLocation>
    <subcellularLocation>
        <location evidence="1">Nucleus</location>
    </subcellularLocation>
</comment>
<sequence length="964" mass="109307">MDVDLLRPGTVPLSPDTTLWFEFLLHPNLLETHLKNPVGEPSPTDLIVKFITVAEGEKEAPPPDAALGLPFLPTSYEGYNRRGKCLKILALKVAAFLNFNLDEFENKVPLNIQAILLKDLLYSVSPDLVDVPNHVTLDLEDLEPHARFAVFLYHRWVLKCFVSSTINGKPLKPNGVVGLNEIPCEEVSSGCAERSVSVLKRMASSKTPHYLTMPKLETFMALSEYVADVVHKWNVGLHISSNQFRCQVLMDISTYLMLCESYADAKAALKDCQTAYNQWKLEPEAEDCFCKVTSDVISAYAIAVGINPPNFTPTLRQEFHNLVQDQYVSINRVIERDNLEKEIPLLYRDCLELDVSSEVANGNVTVYRDGLVQIKALNVVRRTLDGGCWQENRVPPSALHKGIAAVMVNVTDLEKRRLKYLVGETLVNGDTQTCRETSYFPTTQALLLKEEISAAVDADYTDPIPHVLNPMDVDHLESPSEPDRSITLEQADVVKVLINSYDAHDLKIAVKKMLSLVVTTDLAEINKTWEVPIPINNLVLSLSGAFLQQFCFLLLAKAYELDQLKNFRLARTMISSVQDEITREHNSTSGSRESQVIGKSNQLLSWEILLIDIHQFHAEWPDEKYIDVRDLTMRCIMMLKGEGCSPRIGLKEECALFLLNTCNWGAVRSATQLNYNSVMLDLYPAIAAACEEAFHQKKISVDIWDKLLPMFMSNQKQREHTIVMMTALCSVAEINAITLIISFLARLHNILIDQPQMELFAQNVHLWPAVIKNPNLYNLNSISEMLFEVLTTALKRYSNVVNWLKLLGDLHFVNNHHMPALRSYIEAIIAATDCFSRPLHKNLVEDHIYKRMIKCCSTLQCHTQAGILCQFLDEVDYTTAFKSLGEAGCCDAMDSYYDCIWDVNFLEFLINLHTKRGEHHRKQKVIRIIGLLELNSNNNEEIKREAENLRKARFMRAMAEQYLS</sequence>
<dbReference type="Pfam" id="PF25756">
    <property type="entry name" value="TPR_INTS8"/>
    <property type="match status" value="1"/>
</dbReference>
<evidence type="ECO:0000256" key="5">
    <source>
        <dbReference type="ARBA" id="ARBA00023242"/>
    </source>
</evidence>
<keyword evidence="4" id="KW-0158">Chromosome</keyword>
<evidence type="ECO:0000313" key="8">
    <source>
        <dbReference type="Proteomes" id="UP001307889"/>
    </source>
</evidence>
<reference evidence="7 8" key="1">
    <citation type="submission" date="2023-09" db="EMBL/GenBank/DDBJ databases">
        <title>Nesidiocoris tenuis whole genome shotgun sequence.</title>
        <authorList>
            <person name="Shibata T."/>
            <person name="Shimoda M."/>
            <person name="Kobayashi T."/>
            <person name="Uehara T."/>
        </authorList>
    </citation>
    <scope>NUCLEOTIDE SEQUENCE [LARGE SCALE GENOMIC DNA]</scope>
    <source>
        <strain evidence="7 8">Japan</strain>
    </source>
</reference>
<accession>A0ABN7AH72</accession>
<evidence type="ECO:0000256" key="1">
    <source>
        <dbReference type="ARBA" id="ARBA00004123"/>
    </source>
</evidence>
<name>A0ABN7AH72_9HEMI</name>
<proteinExistence type="inferred from homology"/>
<dbReference type="PANTHER" id="PTHR13350:SF1">
    <property type="entry name" value="INTEGRATOR COMPLEX SUBUNIT 8"/>
    <property type="match status" value="1"/>
</dbReference>
<evidence type="ECO:0000259" key="6">
    <source>
        <dbReference type="Pfam" id="PF25756"/>
    </source>
</evidence>
<feature type="domain" description="INTS8 TPR repeats" evidence="6">
    <location>
        <begin position="488"/>
        <end position="962"/>
    </location>
</feature>
<evidence type="ECO:0000313" key="7">
    <source>
        <dbReference type="EMBL" id="BES91611.1"/>
    </source>
</evidence>
<protein>
    <submittedName>
        <fullName evidence="7">Integrator complex subunit</fullName>
    </submittedName>
</protein>
<dbReference type="InterPro" id="IPR057980">
    <property type="entry name" value="TPR_INTS8"/>
</dbReference>
<dbReference type="PANTHER" id="PTHR13350">
    <property type="entry name" value="INTEGRATOR COMPLEX SUBUNIT 8"/>
    <property type="match status" value="1"/>
</dbReference>
<comment type="similarity">
    <text evidence="3">Belongs to the Integrator subunit 8 family.</text>
</comment>
<evidence type="ECO:0000256" key="4">
    <source>
        <dbReference type="ARBA" id="ARBA00022454"/>
    </source>
</evidence>
<evidence type="ECO:0000256" key="2">
    <source>
        <dbReference type="ARBA" id="ARBA00004286"/>
    </source>
</evidence>
<dbReference type="EMBL" id="AP028911">
    <property type="protein sequence ID" value="BES91611.1"/>
    <property type="molecule type" value="Genomic_DNA"/>
</dbReference>
<keyword evidence="5" id="KW-0539">Nucleus</keyword>
<gene>
    <name evidence="7" type="ORF">NTJ_04419</name>
</gene>
<organism evidence="7 8">
    <name type="scientific">Nesidiocoris tenuis</name>
    <dbReference type="NCBI Taxonomy" id="355587"/>
    <lineage>
        <taxon>Eukaryota</taxon>
        <taxon>Metazoa</taxon>
        <taxon>Ecdysozoa</taxon>
        <taxon>Arthropoda</taxon>
        <taxon>Hexapoda</taxon>
        <taxon>Insecta</taxon>
        <taxon>Pterygota</taxon>
        <taxon>Neoptera</taxon>
        <taxon>Paraneoptera</taxon>
        <taxon>Hemiptera</taxon>
        <taxon>Heteroptera</taxon>
        <taxon>Panheteroptera</taxon>
        <taxon>Cimicomorpha</taxon>
        <taxon>Miridae</taxon>
        <taxon>Dicyphina</taxon>
        <taxon>Nesidiocoris</taxon>
    </lineage>
</organism>
<evidence type="ECO:0000256" key="3">
    <source>
        <dbReference type="ARBA" id="ARBA00007147"/>
    </source>
</evidence>
<dbReference type="InterPro" id="IPR038751">
    <property type="entry name" value="INTS8"/>
</dbReference>
<dbReference type="Proteomes" id="UP001307889">
    <property type="component" value="Chromosome 3"/>
</dbReference>
<keyword evidence="8" id="KW-1185">Reference proteome</keyword>